<reference evidence="1 3" key="1">
    <citation type="submission" date="2015-04" db="EMBL/GenBank/DDBJ databases">
        <authorList>
            <person name="Calcutt M.J."/>
            <person name="Foecking M.F."/>
        </authorList>
    </citation>
    <scope>NUCLEOTIDE SEQUENCE [LARGE SCALE GENOMIC DNA]</scope>
    <source>
        <strain evidence="1 3">199/55</strain>
    </source>
</reference>
<dbReference type="EMBL" id="UGPW01000001">
    <property type="protein sequence ID" value="STY86718.1"/>
    <property type="molecule type" value="Genomic_DNA"/>
</dbReference>
<keyword evidence="3" id="KW-1185">Reference proteome</keyword>
<accession>A0A160GH75</accession>
<dbReference type="REBASE" id="405805">
    <property type="entry name" value="Mov11227ORF709P"/>
</dbReference>
<proteinExistence type="predicted"/>
<dbReference type="Proteomes" id="UP000076765">
    <property type="component" value="Chromosome"/>
</dbReference>
<dbReference type="RefSeq" id="WP_063514949.1">
    <property type="nucleotide sequence ID" value="NZ_CP011158.1"/>
</dbReference>
<evidence type="ECO:0000313" key="3">
    <source>
        <dbReference type="Proteomes" id="UP000076765"/>
    </source>
</evidence>
<dbReference type="EMBL" id="CP011158">
    <property type="protein sequence ID" value="ANB92419.1"/>
    <property type="molecule type" value="Genomic_DNA"/>
</dbReference>
<evidence type="ECO:0000313" key="2">
    <source>
        <dbReference type="EMBL" id="STY86718.1"/>
    </source>
</evidence>
<dbReference type="AlphaFoldDB" id="A0A160GH75"/>
<dbReference type="KEGG" id="moi:MOVS_03380"/>
<dbReference type="STRING" id="29433.MOVS_03380"/>
<reference evidence="2 4" key="2">
    <citation type="submission" date="2018-06" db="EMBL/GenBank/DDBJ databases">
        <authorList>
            <consortium name="Pathogen Informatics"/>
            <person name="Doyle S."/>
        </authorList>
    </citation>
    <scope>NUCLEOTIDE SEQUENCE [LARGE SCALE GENOMIC DNA]</scope>
    <source>
        <strain evidence="2 4">NCTC11227</strain>
    </source>
</reference>
<evidence type="ECO:0000313" key="4">
    <source>
        <dbReference type="Proteomes" id="UP000255102"/>
    </source>
</evidence>
<evidence type="ECO:0000313" key="1">
    <source>
        <dbReference type="EMBL" id="ANB92419.1"/>
    </source>
</evidence>
<protein>
    <submittedName>
        <fullName evidence="2">Uncharacterized protein</fullName>
    </submittedName>
</protein>
<name>A0A160GH75_9GAMM</name>
<sequence length="294" mass="33682">MTNFSKSERWIESLFVVGESVNFQGQKYTVTSVGKPRPTSGEAKTDIYILLQNQNDSREVKISYKKDNADFLENKIRAERAEQLFGDDWRDVIKNSTIQIQSQFTGRKLIFKSKFKRTEMGAITLGWKFELMNKLSGELSGQIILSHKQYQDVLSGNNLSVNKKNAFVNGEVIPNSGVANYILTGDDFDDVEDVLSKLESIDEYIQRCPNIYFACKALNYRTFKSKYDGNRSLAVQVEWSVQDNKLVPNLVFDRPLTFNGLDSAKKLLTCLQELGVKNTDDIHENNCLMRYVYE</sequence>
<gene>
    <name evidence="1" type="ORF">MOVS_03380</name>
    <name evidence="2" type="ORF">NCTC11227_00708</name>
</gene>
<dbReference type="REBASE" id="144944">
    <property type="entry name" value="Mov9955ORF3385P"/>
</dbReference>
<dbReference type="Proteomes" id="UP000255102">
    <property type="component" value="Unassembled WGS sequence"/>
</dbReference>
<organism evidence="2 4">
    <name type="scientific">Moraxella ovis</name>
    <dbReference type="NCBI Taxonomy" id="29433"/>
    <lineage>
        <taxon>Bacteria</taxon>
        <taxon>Pseudomonadati</taxon>
        <taxon>Pseudomonadota</taxon>
        <taxon>Gammaproteobacteria</taxon>
        <taxon>Moraxellales</taxon>
        <taxon>Moraxellaceae</taxon>
        <taxon>Moraxella</taxon>
    </lineage>
</organism>